<feature type="signal peptide" evidence="1">
    <location>
        <begin position="1"/>
        <end position="20"/>
    </location>
</feature>
<accession>A0A1M4UPK8</accession>
<dbReference type="Proteomes" id="UP000184462">
    <property type="component" value="Unassembled WGS sequence"/>
</dbReference>
<reference evidence="2 3" key="1">
    <citation type="submission" date="2016-11" db="EMBL/GenBank/DDBJ databases">
        <authorList>
            <person name="Jaros S."/>
            <person name="Januszkiewicz K."/>
            <person name="Wedrychowicz H."/>
        </authorList>
    </citation>
    <scope>NUCLEOTIDE SEQUENCE [LARGE SCALE GENOMIC DNA]</scope>
    <source>
        <strain evidence="2 3">DSM 25661</strain>
    </source>
</reference>
<name>A0A1M4UPK8_9FLAO</name>
<dbReference type="RefSeq" id="WP_073192500.1">
    <property type="nucleotide sequence ID" value="NZ_FQTW01000003.1"/>
</dbReference>
<evidence type="ECO:0000256" key="1">
    <source>
        <dbReference type="SAM" id="SignalP"/>
    </source>
</evidence>
<keyword evidence="3" id="KW-1185">Reference proteome</keyword>
<dbReference type="STRING" id="1155689.SAMN05444278_10345"/>
<protein>
    <submittedName>
        <fullName evidence="2">Uncharacterized protein</fullName>
    </submittedName>
</protein>
<sequence>MPLKNLALSIFLLITQLCLCQQSASSYTKSITIERTYYTSFERHHQTNRTYFYDPDDYGELVQRSRTYFYDPSDLEQHLIIVGQNKDSIHALHVNHRKYGFLRLLKKDFLQLKTVTSNLKKGYFYRIQGNKKKKRYYLKHYKIIRFKDTIINNEAHHYFGVVPKKKKKFRYKPRSHYIVKKDSSTLPLVPYNHARILLNELDHDIKGFMRLGFRIVGKDTSEISRGYNENSIYKKLKVIDK</sequence>
<keyword evidence="1" id="KW-0732">Signal</keyword>
<organism evidence="2 3">
    <name type="scientific">Psychroflexus salarius</name>
    <dbReference type="NCBI Taxonomy" id="1155689"/>
    <lineage>
        <taxon>Bacteria</taxon>
        <taxon>Pseudomonadati</taxon>
        <taxon>Bacteroidota</taxon>
        <taxon>Flavobacteriia</taxon>
        <taxon>Flavobacteriales</taxon>
        <taxon>Flavobacteriaceae</taxon>
        <taxon>Psychroflexus</taxon>
    </lineage>
</organism>
<dbReference type="AlphaFoldDB" id="A0A1M4UPK8"/>
<evidence type="ECO:0000313" key="2">
    <source>
        <dbReference type="EMBL" id="SHE58702.1"/>
    </source>
</evidence>
<dbReference type="EMBL" id="FQTW01000003">
    <property type="protein sequence ID" value="SHE58702.1"/>
    <property type="molecule type" value="Genomic_DNA"/>
</dbReference>
<evidence type="ECO:0000313" key="3">
    <source>
        <dbReference type="Proteomes" id="UP000184462"/>
    </source>
</evidence>
<feature type="chain" id="PRO_5013087093" evidence="1">
    <location>
        <begin position="21"/>
        <end position="241"/>
    </location>
</feature>
<proteinExistence type="predicted"/>
<gene>
    <name evidence="2" type="ORF">SAMN05444278_10345</name>
</gene>